<sequence length="311" mass="35709">MIHLMKKIRKLLHQNVLAKRSDKTGSVSFLNNLMKNYQLNNLKNQSPQEFRERINRFLGMVDWQMEGFKEAERQRDLSIKFHWGHNHDFGDFYLKGRMGERHIDLLATFIDKFRILPKSLSGLKVLDIGCWTGGTSLLLAAMGANVVAIDEVKKYIEALNYLRFAFDIKNLEIRHLSLYDIPPDFYDQFDYVLFAGVLYHVTDPIIACRITFNCLKRGGYLLLETMAVNSTKRILSYEGPSVFGGGSAKDLSRSGWNWFVPSPSTLTQMLKDVGYTEVKVGEVRNGRLFAVAKKEKHMDIMRGGLSVRTIQ</sequence>
<evidence type="ECO:0000313" key="1">
    <source>
        <dbReference type="EMBL" id="HEB74535.1"/>
    </source>
</evidence>
<dbReference type="InterPro" id="IPR029063">
    <property type="entry name" value="SAM-dependent_MTases_sf"/>
</dbReference>
<dbReference type="Pfam" id="PF13489">
    <property type="entry name" value="Methyltransf_23"/>
    <property type="match status" value="1"/>
</dbReference>
<organism evidence="1">
    <name type="scientific">Desulfofervidus auxilii</name>
    <dbReference type="NCBI Taxonomy" id="1621989"/>
    <lineage>
        <taxon>Bacteria</taxon>
        <taxon>Pseudomonadati</taxon>
        <taxon>Thermodesulfobacteriota</taxon>
        <taxon>Candidatus Desulfofervidia</taxon>
        <taxon>Candidatus Desulfofervidales</taxon>
        <taxon>Candidatus Desulfofervidaceae</taxon>
        <taxon>Candidatus Desulfofervidus</taxon>
    </lineage>
</organism>
<dbReference type="Gene3D" id="3.40.50.150">
    <property type="entry name" value="Vaccinia Virus protein VP39"/>
    <property type="match status" value="1"/>
</dbReference>
<comment type="caution">
    <text evidence="1">The sequence shown here is derived from an EMBL/GenBank/DDBJ whole genome shotgun (WGS) entry which is preliminary data.</text>
</comment>
<accession>A0A7V1I4Z4</accession>
<dbReference type="Proteomes" id="UP000886268">
    <property type="component" value="Unassembled WGS sequence"/>
</dbReference>
<dbReference type="EMBL" id="DRKW01000285">
    <property type="protein sequence ID" value="HEB74535.1"/>
    <property type="molecule type" value="Genomic_DNA"/>
</dbReference>
<proteinExistence type="predicted"/>
<dbReference type="AlphaFoldDB" id="A0A7V1I4Z4"/>
<gene>
    <name evidence="1" type="ORF">ENJ03_04875</name>
</gene>
<name>A0A7V1I4Z4_DESA2</name>
<dbReference type="CDD" id="cd02440">
    <property type="entry name" value="AdoMet_MTases"/>
    <property type="match status" value="1"/>
</dbReference>
<protein>
    <submittedName>
        <fullName evidence="1">DUF1698 domain-containing protein</fullName>
    </submittedName>
</protein>
<reference evidence="1" key="1">
    <citation type="journal article" date="2020" name="mSystems">
        <title>Genome- and Community-Level Interaction Insights into Carbon Utilization and Element Cycling Functions of Hydrothermarchaeota in Hydrothermal Sediment.</title>
        <authorList>
            <person name="Zhou Z."/>
            <person name="Liu Y."/>
            <person name="Xu W."/>
            <person name="Pan J."/>
            <person name="Luo Z.H."/>
            <person name="Li M."/>
        </authorList>
    </citation>
    <scope>NUCLEOTIDE SEQUENCE [LARGE SCALE GENOMIC DNA]</scope>
    <source>
        <strain evidence="1">HyVt-45</strain>
    </source>
</reference>
<dbReference type="SUPFAM" id="SSF53335">
    <property type="entry name" value="S-adenosyl-L-methionine-dependent methyltransferases"/>
    <property type="match status" value="1"/>
</dbReference>